<proteinExistence type="predicted"/>
<dbReference type="AlphaFoldDB" id="A0A9P4IQY1"/>
<organism evidence="2 3">
    <name type="scientific">Myriangium duriaei CBS 260.36</name>
    <dbReference type="NCBI Taxonomy" id="1168546"/>
    <lineage>
        <taxon>Eukaryota</taxon>
        <taxon>Fungi</taxon>
        <taxon>Dikarya</taxon>
        <taxon>Ascomycota</taxon>
        <taxon>Pezizomycotina</taxon>
        <taxon>Dothideomycetes</taxon>
        <taxon>Dothideomycetidae</taxon>
        <taxon>Myriangiales</taxon>
        <taxon>Myriangiaceae</taxon>
        <taxon>Myriangium</taxon>
    </lineage>
</organism>
<feature type="signal peptide" evidence="1">
    <location>
        <begin position="1"/>
        <end position="16"/>
    </location>
</feature>
<dbReference type="Proteomes" id="UP000799439">
    <property type="component" value="Unassembled WGS sequence"/>
</dbReference>
<accession>A0A9P4IQY1</accession>
<protein>
    <submittedName>
        <fullName evidence="2">Uncharacterized protein</fullName>
    </submittedName>
</protein>
<name>A0A9P4IQY1_9PEZI</name>
<dbReference type="OrthoDB" id="3848409at2759"/>
<feature type="chain" id="PRO_5040410611" evidence="1">
    <location>
        <begin position="17"/>
        <end position="264"/>
    </location>
</feature>
<keyword evidence="1" id="KW-0732">Signal</keyword>
<evidence type="ECO:0000313" key="2">
    <source>
        <dbReference type="EMBL" id="KAF2148432.1"/>
    </source>
</evidence>
<gene>
    <name evidence="2" type="ORF">K461DRAFT_297847</name>
</gene>
<sequence length="264" mass="30428">MKHFLIATAGLATVIAADCSAYNTAISNIRAHAGHPVYLCQQWLGTDRTKSPFPALTATTLVPSCECILTQSNNKIPNVGSKSAQAPSSSRPTCDSKHAATVSKEFLYSNAFCQYIYNSLQWQSPVFGLSVVQALIDDIVDENIDDHKSFNSYDIKKLFNHDESSNYHFDSNHNQNYNLKHEYQEYNKSEYNQNHNHNIETDHNNYYNQNYYCRHNDNDAKIDHNDQYRERCIDIHYHPNINISNHNHFAISDYCQSYNHHNNQ</sequence>
<dbReference type="EMBL" id="ML996093">
    <property type="protein sequence ID" value="KAF2148432.1"/>
    <property type="molecule type" value="Genomic_DNA"/>
</dbReference>
<reference evidence="2" key="1">
    <citation type="journal article" date="2020" name="Stud. Mycol.">
        <title>101 Dothideomycetes genomes: a test case for predicting lifestyles and emergence of pathogens.</title>
        <authorList>
            <person name="Haridas S."/>
            <person name="Albert R."/>
            <person name="Binder M."/>
            <person name="Bloem J."/>
            <person name="Labutti K."/>
            <person name="Salamov A."/>
            <person name="Andreopoulos B."/>
            <person name="Baker S."/>
            <person name="Barry K."/>
            <person name="Bills G."/>
            <person name="Bluhm B."/>
            <person name="Cannon C."/>
            <person name="Castanera R."/>
            <person name="Culley D."/>
            <person name="Daum C."/>
            <person name="Ezra D."/>
            <person name="Gonzalez J."/>
            <person name="Henrissat B."/>
            <person name="Kuo A."/>
            <person name="Liang C."/>
            <person name="Lipzen A."/>
            <person name="Lutzoni F."/>
            <person name="Magnuson J."/>
            <person name="Mondo S."/>
            <person name="Nolan M."/>
            <person name="Ohm R."/>
            <person name="Pangilinan J."/>
            <person name="Park H.-J."/>
            <person name="Ramirez L."/>
            <person name="Alfaro M."/>
            <person name="Sun H."/>
            <person name="Tritt A."/>
            <person name="Yoshinaga Y."/>
            <person name="Zwiers L.-H."/>
            <person name="Turgeon B."/>
            <person name="Goodwin S."/>
            <person name="Spatafora J."/>
            <person name="Crous P."/>
            <person name="Grigoriev I."/>
        </authorList>
    </citation>
    <scope>NUCLEOTIDE SEQUENCE</scope>
    <source>
        <strain evidence="2">CBS 260.36</strain>
    </source>
</reference>
<evidence type="ECO:0000313" key="3">
    <source>
        <dbReference type="Proteomes" id="UP000799439"/>
    </source>
</evidence>
<comment type="caution">
    <text evidence="2">The sequence shown here is derived from an EMBL/GenBank/DDBJ whole genome shotgun (WGS) entry which is preliminary data.</text>
</comment>
<keyword evidence="3" id="KW-1185">Reference proteome</keyword>
<evidence type="ECO:0000256" key="1">
    <source>
        <dbReference type="SAM" id="SignalP"/>
    </source>
</evidence>